<evidence type="ECO:0000256" key="2">
    <source>
        <dbReference type="ARBA" id="ARBA00010524"/>
    </source>
</evidence>
<keyword evidence="16" id="KW-1185">Reference proteome</keyword>
<dbReference type="PANTHER" id="PTHR12497:SF0">
    <property type="entry name" value="TAFAZZIN"/>
    <property type="match status" value="1"/>
</dbReference>
<keyword evidence="4" id="KW-1000">Mitochondrion outer membrane</keyword>
<evidence type="ECO:0000256" key="9">
    <source>
        <dbReference type="ARBA" id="ARBA00023315"/>
    </source>
</evidence>
<dbReference type="Pfam" id="PF01553">
    <property type="entry name" value="Acyltransferase"/>
    <property type="match status" value="1"/>
</dbReference>
<protein>
    <recommendedName>
        <fullName evidence="12">Tafazzin family protein</fullName>
    </recommendedName>
</protein>
<keyword evidence="8" id="KW-0472">Membrane</keyword>
<dbReference type="InterPro" id="IPR002123">
    <property type="entry name" value="Plipid/glycerol_acylTrfase"/>
</dbReference>
<reference evidence="15 16" key="1">
    <citation type="submission" date="2019-07" db="EMBL/GenBank/DDBJ databases">
        <authorList>
            <person name="Friedrich A."/>
            <person name="Schacherer J."/>
        </authorList>
    </citation>
    <scope>NUCLEOTIDE SEQUENCE [LARGE SCALE GENOMIC DNA]</scope>
</reference>
<dbReference type="AlphaFoldDB" id="A0A7D9CZ85"/>
<evidence type="ECO:0000256" key="5">
    <source>
        <dbReference type="ARBA" id="ARBA00022792"/>
    </source>
</evidence>
<sequence length="412" mass="47250">MSFYDVLARGDDALDESPRRSRTWNFFSHITCNTVVGLSKIVLNTLYNVEVKGLENLDQAMVAARKENRGILTLMNHMSTCDDPFIWACLPWRYFKDLDDIRWGMAASNVCFTSKVTSRFFSMGKILSCERFGRGPFQPALDACVRILSPDNTLDSEHIFHGLGPSTDLAASMAKNLKEERNPLSPEYKPPVLRKKTSLLHVFPEGFVCQLRPPFNNSMRFFRWGTARMILEPTVAPTIVPIFSDGFEKIKPEKVEESAFDFFTFYNRGGKVTVNIGKPLDSAIIDGFRDEWRKLCLKYTSLQDSNRMSDELKFGEEAKRLRSKVSGYLREQVSKLRLQNGFDKEDSRFSDVNWWVKYTDTKGKSDPSVKFVGLNWACRDYQSNVKIYDEKGNLLQERKDALCGPKAPRKSH</sequence>
<dbReference type="PRINTS" id="PR00979">
    <property type="entry name" value="TAFAZZIN"/>
</dbReference>
<evidence type="ECO:0000256" key="11">
    <source>
        <dbReference type="ARBA" id="ARBA00047906"/>
    </source>
</evidence>
<evidence type="ECO:0000256" key="1">
    <source>
        <dbReference type="ARBA" id="ARBA00004137"/>
    </source>
</evidence>
<dbReference type="GO" id="GO:0005743">
    <property type="term" value="C:mitochondrial inner membrane"/>
    <property type="evidence" value="ECO:0007669"/>
    <property type="project" value="UniProtKB-SubCell"/>
</dbReference>
<dbReference type="GO" id="GO:0035965">
    <property type="term" value="P:cardiolipin acyl-chain remodeling"/>
    <property type="evidence" value="ECO:0007669"/>
    <property type="project" value="TreeGrafter"/>
</dbReference>
<evidence type="ECO:0000313" key="16">
    <source>
        <dbReference type="Proteomes" id="UP000478008"/>
    </source>
</evidence>
<keyword evidence="5" id="KW-0999">Mitochondrion inner membrane</keyword>
<gene>
    <name evidence="15" type="primary">TAZ1</name>
    <name evidence="14" type="ORF">DEBR0S2_21594G</name>
    <name evidence="15" type="ORF">DEBR0S5_01244G</name>
</gene>
<dbReference type="GO" id="GO:0007007">
    <property type="term" value="P:inner mitochondrial membrane organization"/>
    <property type="evidence" value="ECO:0007669"/>
    <property type="project" value="TreeGrafter"/>
</dbReference>
<organism evidence="15 16">
    <name type="scientific">Dekkera bruxellensis</name>
    <name type="common">Brettanomyces custersii</name>
    <dbReference type="NCBI Taxonomy" id="5007"/>
    <lineage>
        <taxon>Eukaryota</taxon>
        <taxon>Fungi</taxon>
        <taxon>Dikarya</taxon>
        <taxon>Ascomycota</taxon>
        <taxon>Saccharomycotina</taxon>
        <taxon>Pichiomycetes</taxon>
        <taxon>Pichiales</taxon>
        <taxon>Pichiaceae</taxon>
        <taxon>Brettanomyces</taxon>
    </lineage>
</organism>
<feature type="domain" description="Phospholipid/glycerol acyltransferase" evidence="13">
    <location>
        <begin position="71"/>
        <end position="247"/>
    </location>
</feature>
<dbReference type="EMBL" id="CABFWN010000005">
    <property type="protein sequence ID" value="VUG19374.1"/>
    <property type="molecule type" value="Genomic_DNA"/>
</dbReference>
<comment type="similarity">
    <text evidence="2 12">Belongs to the taffazin family.</text>
</comment>
<evidence type="ECO:0000256" key="3">
    <source>
        <dbReference type="ARBA" id="ARBA00022679"/>
    </source>
</evidence>
<comment type="subcellular location">
    <subcellularLocation>
        <location evidence="1">Mitochondrion inner membrane</location>
        <topology evidence="1">Peripheral membrane protein</topology>
        <orientation evidence="1">Intermembrane side</orientation>
    </subcellularLocation>
    <subcellularLocation>
        <location evidence="10">Mitochondrion outer membrane</location>
        <topology evidence="10">Peripheral membrane protein</topology>
        <orientation evidence="10">Intermembrane side</orientation>
    </subcellularLocation>
</comment>
<dbReference type="Proteomes" id="UP000478008">
    <property type="component" value="Unassembled WGS sequence"/>
</dbReference>
<comment type="catalytic activity">
    <reaction evidence="11">
        <text>1'-[1,2-diacyl-sn-glycero-3-phospho],3'-[1-acyl-sn-glycero-3-phospho]-glycerol + a 1,2-diacyl-sn-glycero-3-phosphocholine = a cardiolipin + a 1-acyl-sn-glycero-3-phosphocholine</text>
        <dbReference type="Rhea" id="RHEA:33731"/>
        <dbReference type="ChEBI" id="CHEBI:57643"/>
        <dbReference type="ChEBI" id="CHEBI:58168"/>
        <dbReference type="ChEBI" id="CHEBI:62237"/>
        <dbReference type="ChEBI" id="CHEBI:64743"/>
    </reaction>
    <physiologicalReaction direction="left-to-right" evidence="11">
        <dbReference type="Rhea" id="RHEA:33732"/>
    </physiologicalReaction>
    <physiologicalReaction direction="right-to-left" evidence="11">
        <dbReference type="Rhea" id="RHEA:33733"/>
    </physiologicalReaction>
</comment>
<evidence type="ECO:0000259" key="13">
    <source>
        <dbReference type="SMART" id="SM00563"/>
    </source>
</evidence>
<accession>A0A7D9CZ85</accession>
<evidence type="ECO:0000256" key="8">
    <source>
        <dbReference type="ARBA" id="ARBA00023136"/>
    </source>
</evidence>
<evidence type="ECO:0000313" key="14">
    <source>
        <dbReference type="EMBL" id="VUG18009.1"/>
    </source>
</evidence>
<keyword evidence="6" id="KW-0443">Lipid metabolism</keyword>
<keyword evidence="3" id="KW-0808">Transferase</keyword>
<evidence type="ECO:0000256" key="4">
    <source>
        <dbReference type="ARBA" id="ARBA00022787"/>
    </source>
</evidence>
<dbReference type="EMBL" id="CABFWN010000002">
    <property type="protein sequence ID" value="VUG18009.1"/>
    <property type="molecule type" value="Genomic_DNA"/>
</dbReference>
<dbReference type="GO" id="GO:0047184">
    <property type="term" value="F:1-acylglycerophosphocholine O-acyltransferase activity"/>
    <property type="evidence" value="ECO:0007669"/>
    <property type="project" value="TreeGrafter"/>
</dbReference>
<evidence type="ECO:0000256" key="12">
    <source>
        <dbReference type="RuleBase" id="RU365062"/>
    </source>
</evidence>
<dbReference type="CDD" id="cd07989">
    <property type="entry name" value="LPLAT_AGPAT-like"/>
    <property type="match status" value="1"/>
</dbReference>
<dbReference type="InterPro" id="IPR000872">
    <property type="entry name" value="Tafazzin"/>
</dbReference>
<evidence type="ECO:0000313" key="15">
    <source>
        <dbReference type="EMBL" id="VUG19374.1"/>
    </source>
</evidence>
<evidence type="ECO:0000256" key="10">
    <source>
        <dbReference type="ARBA" id="ARBA00024323"/>
    </source>
</evidence>
<keyword evidence="9" id="KW-0012">Acyltransferase</keyword>
<dbReference type="GO" id="GO:0005741">
    <property type="term" value="C:mitochondrial outer membrane"/>
    <property type="evidence" value="ECO:0007669"/>
    <property type="project" value="UniProtKB-SubCell"/>
</dbReference>
<evidence type="ECO:0000256" key="6">
    <source>
        <dbReference type="ARBA" id="ARBA00023098"/>
    </source>
</evidence>
<name>A0A7D9CZ85_DEKBR</name>
<dbReference type="PANTHER" id="PTHR12497">
    <property type="entry name" value="TAZ PROTEIN TAFAZZIN"/>
    <property type="match status" value="1"/>
</dbReference>
<proteinExistence type="inferred from homology"/>
<dbReference type="SMART" id="SM00563">
    <property type="entry name" value="PlsC"/>
    <property type="match status" value="1"/>
</dbReference>
<evidence type="ECO:0000256" key="7">
    <source>
        <dbReference type="ARBA" id="ARBA00023128"/>
    </source>
</evidence>
<keyword evidence="7" id="KW-0496">Mitochondrion</keyword>